<name>A0A1X1T028_9MYCO</name>
<dbReference type="InterPro" id="IPR050109">
    <property type="entry name" value="HTH-type_TetR-like_transc_reg"/>
</dbReference>
<reference evidence="4 5" key="1">
    <citation type="journal article" date="2019" name="Emerg. Microbes Infect.">
        <title>Comprehensive subspecies identification of 175 nontuberculous mycobacteria species based on 7547 genomic profiles.</title>
        <authorList>
            <person name="Matsumoto Y."/>
            <person name="Kinjo T."/>
            <person name="Motooka D."/>
            <person name="Nabeya D."/>
            <person name="Jung N."/>
            <person name="Uechi K."/>
            <person name="Horii T."/>
            <person name="Iida T."/>
            <person name="Fujita J."/>
            <person name="Nakamura S."/>
        </authorList>
    </citation>
    <scope>NUCLEOTIDE SEQUENCE [LARGE SCALE GENOMIC DNA]</scope>
    <source>
        <strain evidence="4 5">JCM 14738</strain>
    </source>
</reference>
<sequence length="192" mass="20222">MARWEPDARGRLVAAALDLFNERGYDQTTVAEIAERAGLTKSTFFRHFPDKRDVLAAGQDAIAQLLREGVAAAPPDATPLAAVGSGLKSAAAAFTSFNRELAPRLKAAIAASAELQERNALKQIGLALAMADALRSRGVPESTASLAAELGALAFKSAYARWAEPDSDPDQDLGAMACEALRELRLAASSLD</sequence>
<dbReference type="EMBL" id="AP022613">
    <property type="protein sequence ID" value="BBZ42193.1"/>
    <property type="molecule type" value="Genomic_DNA"/>
</dbReference>
<dbReference type="AlphaFoldDB" id="A0A1X1T028"/>
<dbReference type="PRINTS" id="PR00455">
    <property type="entry name" value="HTHTETR"/>
</dbReference>
<dbReference type="PANTHER" id="PTHR30055:SF238">
    <property type="entry name" value="MYCOFACTOCIN BIOSYNTHESIS TRANSCRIPTIONAL REGULATOR MFTR-RELATED"/>
    <property type="match status" value="1"/>
</dbReference>
<evidence type="ECO:0000313" key="5">
    <source>
        <dbReference type="Proteomes" id="UP000467385"/>
    </source>
</evidence>
<dbReference type="GO" id="GO:0003700">
    <property type="term" value="F:DNA-binding transcription factor activity"/>
    <property type="evidence" value="ECO:0007669"/>
    <property type="project" value="TreeGrafter"/>
</dbReference>
<dbReference type="GO" id="GO:0000976">
    <property type="term" value="F:transcription cis-regulatory region binding"/>
    <property type="evidence" value="ECO:0007669"/>
    <property type="project" value="TreeGrafter"/>
</dbReference>
<keyword evidence="1" id="KW-0805">Transcription regulation</keyword>
<dbReference type="RefSeq" id="WP_085235041.1">
    <property type="nucleotide sequence ID" value="NZ_AP022613.1"/>
</dbReference>
<dbReference type="OrthoDB" id="4746440at2"/>
<organism evidence="4 5">
    <name type="scientific">Mycobacterium conspicuum</name>
    <dbReference type="NCBI Taxonomy" id="44010"/>
    <lineage>
        <taxon>Bacteria</taxon>
        <taxon>Bacillati</taxon>
        <taxon>Actinomycetota</taxon>
        <taxon>Actinomycetes</taxon>
        <taxon>Mycobacteriales</taxon>
        <taxon>Mycobacteriaceae</taxon>
        <taxon>Mycobacterium</taxon>
    </lineage>
</organism>
<dbReference type="Pfam" id="PF00440">
    <property type="entry name" value="TetR_N"/>
    <property type="match status" value="1"/>
</dbReference>
<gene>
    <name evidence="4" type="ORF">MCNS_52560</name>
</gene>
<protein>
    <submittedName>
        <fullName evidence="4">TetR family transcriptional regulator</fullName>
    </submittedName>
</protein>
<proteinExistence type="predicted"/>
<keyword evidence="5" id="KW-1185">Reference proteome</keyword>
<accession>A0A1X1T028</accession>
<keyword evidence="3" id="KW-0804">Transcription</keyword>
<dbReference type="PROSITE" id="PS50977">
    <property type="entry name" value="HTH_TETR_2"/>
    <property type="match status" value="1"/>
</dbReference>
<dbReference type="SUPFAM" id="SSF46689">
    <property type="entry name" value="Homeodomain-like"/>
    <property type="match status" value="1"/>
</dbReference>
<dbReference type="PANTHER" id="PTHR30055">
    <property type="entry name" value="HTH-TYPE TRANSCRIPTIONAL REGULATOR RUTR"/>
    <property type="match status" value="1"/>
</dbReference>
<dbReference type="Gene3D" id="1.10.357.10">
    <property type="entry name" value="Tetracycline Repressor, domain 2"/>
    <property type="match status" value="1"/>
</dbReference>
<evidence type="ECO:0000313" key="4">
    <source>
        <dbReference type="EMBL" id="BBZ42193.1"/>
    </source>
</evidence>
<evidence type="ECO:0000256" key="3">
    <source>
        <dbReference type="ARBA" id="ARBA00023163"/>
    </source>
</evidence>
<evidence type="ECO:0000256" key="2">
    <source>
        <dbReference type="ARBA" id="ARBA00023125"/>
    </source>
</evidence>
<dbReference type="Proteomes" id="UP000467385">
    <property type="component" value="Chromosome"/>
</dbReference>
<dbReference type="STRING" id="44010.AWC00_22690"/>
<dbReference type="InterPro" id="IPR001647">
    <property type="entry name" value="HTH_TetR"/>
</dbReference>
<keyword evidence="2" id="KW-0238">DNA-binding</keyword>
<evidence type="ECO:0000256" key="1">
    <source>
        <dbReference type="ARBA" id="ARBA00023015"/>
    </source>
</evidence>
<dbReference type="InterPro" id="IPR009057">
    <property type="entry name" value="Homeodomain-like_sf"/>
</dbReference>